<gene>
    <name evidence="1" type="ORF">GIL414_LOCUS43106</name>
    <name evidence="2" type="ORF">GIL414_LOCUS50672</name>
</gene>
<dbReference type="AlphaFoldDB" id="A0A8S3AF39"/>
<accession>A0A8S3AF39</accession>
<dbReference type="EMBL" id="CAJOBJ010126525">
    <property type="protein sequence ID" value="CAF4702050.1"/>
    <property type="molecule type" value="Genomic_DNA"/>
</dbReference>
<feature type="non-terminal residue" evidence="1">
    <location>
        <position position="48"/>
    </location>
</feature>
<proteinExistence type="predicted"/>
<sequence>MNLNQNDVSVNGSIIENETIVNCCKLEKFRKKSIRSSKIGIFAISVSE</sequence>
<comment type="caution">
    <text evidence="1">The sequence shown here is derived from an EMBL/GenBank/DDBJ whole genome shotgun (WGS) entry which is preliminary data.</text>
</comment>
<name>A0A8S3AF39_9BILA</name>
<organism evidence="1 3">
    <name type="scientific">Rotaria magnacalcarata</name>
    <dbReference type="NCBI Taxonomy" id="392030"/>
    <lineage>
        <taxon>Eukaryota</taxon>
        <taxon>Metazoa</taxon>
        <taxon>Spiralia</taxon>
        <taxon>Gnathifera</taxon>
        <taxon>Rotifera</taxon>
        <taxon>Eurotatoria</taxon>
        <taxon>Bdelloidea</taxon>
        <taxon>Philodinida</taxon>
        <taxon>Philodinidae</taxon>
        <taxon>Rotaria</taxon>
    </lineage>
</organism>
<evidence type="ECO:0000313" key="3">
    <source>
        <dbReference type="Proteomes" id="UP000681720"/>
    </source>
</evidence>
<dbReference type="EMBL" id="CAJOBJ010169400">
    <property type="protein sequence ID" value="CAF4877019.1"/>
    <property type="molecule type" value="Genomic_DNA"/>
</dbReference>
<evidence type="ECO:0000313" key="1">
    <source>
        <dbReference type="EMBL" id="CAF4702050.1"/>
    </source>
</evidence>
<dbReference type="Proteomes" id="UP000681720">
    <property type="component" value="Unassembled WGS sequence"/>
</dbReference>
<reference evidence="1" key="1">
    <citation type="submission" date="2021-02" db="EMBL/GenBank/DDBJ databases">
        <authorList>
            <person name="Nowell W R."/>
        </authorList>
    </citation>
    <scope>NUCLEOTIDE SEQUENCE</scope>
</reference>
<protein>
    <submittedName>
        <fullName evidence="1">Uncharacterized protein</fullName>
    </submittedName>
</protein>
<evidence type="ECO:0000313" key="2">
    <source>
        <dbReference type="EMBL" id="CAF4877019.1"/>
    </source>
</evidence>